<reference evidence="2 3" key="1">
    <citation type="submission" date="2021-03" db="EMBL/GenBank/DDBJ databases">
        <title>Genomic Encyclopedia of Type Strains, Phase IV (KMG-IV): sequencing the most valuable type-strain genomes for metagenomic binning, comparative biology and taxonomic classification.</title>
        <authorList>
            <person name="Goeker M."/>
        </authorList>
    </citation>
    <scope>NUCLEOTIDE SEQUENCE [LARGE SCALE GENOMIC DNA]</scope>
    <source>
        <strain evidence="2 3">DSM 101872</strain>
    </source>
</reference>
<evidence type="ECO:0000313" key="2">
    <source>
        <dbReference type="EMBL" id="MBP2058992.1"/>
    </source>
</evidence>
<feature type="compositionally biased region" description="Basic and acidic residues" evidence="1">
    <location>
        <begin position="23"/>
        <end position="32"/>
    </location>
</feature>
<feature type="compositionally biased region" description="Polar residues" evidence="1">
    <location>
        <begin position="1"/>
        <end position="12"/>
    </location>
</feature>
<evidence type="ECO:0000313" key="3">
    <source>
        <dbReference type="Proteomes" id="UP001519292"/>
    </source>
</evidence>
<feature type="region of interest" description="Disordered" evidence="1">
    <location>
        <begin position="1"/>
        <end position="39"/>
    </location>
</feature>
<dbReference type="EMBL" id="JAGGLU010000027">
    <property type="protein sequence ID" value="MBP2058992.1"/>
    <property type="molecule type" value="Genomic_DNA"/>
</dbReference>
<feature type="non-terminal residue" evidence="2">
    <location>
        <position position="1"/>
    </location>
</feature>
<proteinExistence type="predicted"/>
<dbReference type="Proteomes" id="UP001519292">
    <property type="component" value="Unassembled WGS sequence"/>
</dbReference>
<keyword evidence="3" id="KW-1185">Reference proteome</keyword>
<accession>A0ABS4MH07</accession>
<feature type="compositionally biased region" description="Basic residues" evidence="1">
    <location>
        <begin position="13"/>
        <end position="22"/>
    </location>
</feature>
<name>A0ABS4MH07_9LACO</name>
<gene>
    <name evidence="2" type="ORF">J2Z60_002194</name>
</gene>
<protein>
    <submittedName>
        <fullName evidence="2">Uncharacterized protein</fullName>
    </submittedName>
</protein>
<organism evidence="2 3">
    <name type="scientific">Lactobacillus colini</name>
    <dbReference type="NCBI Taxonomy" id="1819254"/>
    <lineage>
        <taxon>Bacteria</taxon>
        <taxon>Bacillati</taxon>
        <taxon>Bacillota</taxon>
        <taxon>Bacilli</taxon>
        <taxon>Lactobacillales</taxon>
        <taxon>Lactobacillaceae</taxon>
        <taxon>Lactobacillus</taxon>
    </lineage>
</organism>
<comment type="caution">
    <text evidence="2">The sequence shown here is derived from an EMBL/GenBank/DDBJ whole genome shotgun (WGS) entry which is preliminary data.</text>
</comment>
<evidence type="ECO:0000256" key="1">
    <source>
        <dbReference type="SAM" id="MobiDB-lite"/>
    </source>
</evidence>
<sequence>RVSTLKTEYNQSKKPRQSKKQIVKSDREKRETQNLIKVK</sequence>